<proteinExistence type="inferred from homology"/>
<evidence type="ECO:0000256" key="3">
    <source>
        <dbReference type="ARBA" id="ARBA00022617"/>
    </source>
</evidence>
<keyword evidence="9" id="KW-1185">Reference proteome</keyword>
<keyword evidence="4" id="KW-0479">Metal-binding</keyword>
<dbReference type="AlphaFoldDB" id="A0A1V8THZ4"/>
<dbReference type="PANTHER" id="PTHR24287">
    <property type="entry name" value="P450, PUTATIVE (EUROFUNG)-RELATED"/>
    <property type="match status" value="1"/>
</dbReference>
<sequence>MLLPQEDEAFASAHGCQPVLATLPYRWPFALDLLKRQWDALPAKRLLEFQTAYMATAPTIRINVLGEGYITTDPGNIEAVLTTRFDDFVMGVRRLGLLTLLGEGVFTQDGSAWKHSREILRRQFARLREDGLAAFTPHVDDLLDSVARASDESATGIVDLQPHFFEYTLATTTDLLFGEPHSSLPQADRDALRDNFDYASHISAIRLRLAEFAWIYRPRGYREACRGVRQWAQFFADKALDYMEEHGEEAASERYAFIVDLWKGMHDRQLVRDQLLHVLIAGRDTTACLLSWTLQVTPSLSPHKPKLTRSTVST</sequence>
<evidence type="ECO:0000256" key="4">
    <source>
        <dbReference type="ARBA" id="ARBA00022723"/>
    </source>
</evidence>
<dbReference type="OrthoDB" id="1470350at2759"/>
<accession>A0A1V8THZ4</accession>
<evidence type="ECO:0008006" key="10">
    <source>
        <dbReference type="Google" id="ProtNLM"/>
    </source>
</evidence>
<evidence type="ECO:0000256" key="5">
    <source>
        <dbReference type="ARBA" id="ARBA00023002"/>
    </source>
</evidence>
<evidence type="ECO:0000256" key="6">
    <source>
        <dbReference type="ARBA" id="ARBA00023004"/>
    </source>
</evidence>
<dbReference type="Proteomes" id="UP000192596">
    <property type="component" value="Unassembled WGS sequence"/>
</dbReference>
<dbReference type="EMBL" id="NAJO01000008">
    <property type="protein sequence ID" value="OQO10861.1"/>
    <property type="molecule type" value="Genomic_DNA"/>
</dbReference>
<reference evidence="9" key="1">
    <citation type="submission" date="2017-03" db="EMBL/GenBank/DDBJ databases">
        <title>Genomes of endolithic fungi from Antarctica.</title>
        <authorList>
            <person name="Coleine C."/>
            <person name="Masonjones S."/>
            <person name="Stajich J.E."/>
        </authorList>
    </citation>
    <scope>NUCLEOTIDE SEQUENCE [LARGE SCALE GENOMIC DNA]</scope>
    <source>
        <strain evidence="9">CCFEE 5527</strain>
    </source>
</reference>
<protein>
    <recommendedName>
        <fullName evidence="10">Cytochrome P450</fullName>
    </recommendedName>
</protein>
<keyword evidence="5" id="KW-0560">Oxidoreductase</keyword>
<evidence type="ECO:0000313" key="8">
    <source>
        <dbReference type="EMBL" id="OQO10861.1"/>
    </source>
</evidence>
<dbReference type="SUPFAM" id="SSF48264">
    <property type="entry name" value="Cytochrome P450"/>
    <property type="match status" value="1"/>
</dbReference>
<organism evidence="8 9">
    <name type="scientific">Cryoendolithus antarcticus</name>
    <dbReference type="NCBI Taxonomy" id="1507870"/>
    <lineage>
        <taxon>Eukaryota</taxon>
        <taxon>Fungi</taxon>
        <taxon>Dikarya</taxon>
        <taxon>Ascomycota</taxon>
        <taxon>Pezizomycotina</taxon>
        <taxon>Dothideomycetes</taxon>
        <taxon>Dothideomycetidae</taxon>
        <taxon>Cladosporiales</taxon>
        <taxon>Cladosporiaceae</taxon>
        <taxon>Cryoendolithus</taxon>
    </lineage>
</organism>
<evidence type="ECO:0000313" key="9">
    <source>
        <dbReference type="Proteomes" id="UP000192596"/>
    </source>
</evidence>
<evidence type="ECO:0000256" key="2">
    <source>
        <dbReference type="ARBA" id="ARBA00010617"/>
    </source>
</evidence>
<dbReference type="InterPro" id="IPR047146">
    <property type="entry name" value="Cyt_P450_E_CYP52_fungi"/>
</dbReference>
<comment type="cofactor">
    <cofactor evidence="1">
        <name>heme</name>
        <dbReference type="ChEBI" id="CHEBI:30413"/>
    </cofactor>
</comment>
<comment type="caution">
    <text evidence="8">The sequence shown here is derived from an EMBL/GenBank/DDBJ whole genome shotgun (WGS) entry which is preliminary data.</text>
</comment>
<dbReference type="GO" id="GO:0020037">
    <property type="term" value="F:heme binding"/>
    <property type="evidence" value="ECO:0007669"/>
    <property type="project" value="InterPro"/>
</dbReference>
<evidence type="ECO:0000256" key="1">
    <source>
        <dbReference type="ARBA" id="ARBA00001971"/>
    </source>
</evidence>
<keyword evidence="6" id="KW-0408">Iron</keyword>
<dbReference type="InterPro" id="IPR002974">
    <property type="entry name" value="Cyt_P450_E_CYP52_ascomycetes"/>
</dbReference>
<dbReference type="Pfam" id="PF00067">
    <property type="entry name" value="p450"/>
    <property type="match status" value="1"/>
</dbReference>
<dbReference type="PRINTS" id="PR01239">
    <property type="entry name" value="EP450IICYP52"/>
</dbReference>
<dbReference type="GO" id="GO:0005506">
    <property type="term" value="F:iron ion binding"/>
    <property type="evidence" value="ECO:0007669"/>
    <property type="project" value="InterPro"/>
</dbReference>
<dbReference type="InterPro" id="IPR001128">
    <property type="entry name" value="Cyt_P450"/>
</dbReference>
<comment type="similarity">
    <text evidence="2">Belongs to the cytochrome P450 family.</text>
</comment>
<keyword evidence="3" id="KW-0349">Heme</keyword>
<gene>
    <name evidence="8" type="ORF">B0A48_04162</name>
</gene>
<dbReference type="Gene3D" id="1.10.630.10">
    <property type="entry name" value="Cytochrome P450"/>
    <property type="match status" value="1"/>
</dbReference>
<name>A0A1V8THZ4_9PEZI</name>
<evidence type="ECO:0000256" key="7">
    <source>
        <dbReference type="ARBA" id="ARBA00023033"/>
    </source>
</evidence>
<keyword evidence="7" id="KW-0503">Monooxygenase</keyword>
<dbReference type="InParanoid" id="A0A1V8THZ4"/>
<dbReference type="PANTHER" id="PTHR24287:SF1">
    <property type="entry name" value="P450, PUTATIVE (EUROFUNG)-RELATED"/>
    <property type="match status" value="1"/>
</dbReference>
<dbReference type="STRING" id="1507870.A0A1V8THZ4"/>
<dbReference type="GO" id="GO:0016712">
    <property type="term" value="F:oxidoreductase activity, acting on paired donors, with incorporation or reduction of molecular oxygen, reduced flavin or flavoprotein as one donor, and incorporation of one atom of oxygen"/>
    <property type="evidence" value="ECO:0007669"/>
    <property type="project" value="InterPro"/>
</dbReference>
<dbReference type="InterPro" id="IPR036396">
    <property type="entry name" value="Cyt_P450_sf"/>
</dbReference>